<keyword evidence="4 5" id="KW-0472">Membrane</keyword>
<accession>A5FV34</accession>
<evidence type="ECO:0000256" key="5">
    <source>
        <dbReference type="SAM" id="Phobius"/>
    </source>
</evidence>
<dbReference type="HOGENOM" id="CLU_1615437_0_0_5"/>
<dbReference type="eggNOG" id="COG1714">
    <property type="taxonomic scope" value="Bacteria"/>
</dbReference>
<reference evidence="7 8" key="1">
    <citation type="submission" date="2007-05" db="EMBL/GenBank/DDBJ databases">
        <title>Complete sequence of chromosome of Acidiphilium cryptum JF-5.</title>
        <authorList>
            <consortium name="US DOE Joint Genome Institute"/>
            <person name="Copeland A."/>
            <person name="Lucas S."/>
            <person name="Lapidus A."/>
            <person name="Barry K."/>
            <person name="Detter J.C."/>
            <person name="Glavina del Rio T."/>
            <person name="Hammon N."/>
            <person name="Israni S."/>
            <person name="Dalin E."/>
            <person name="Tice H."/>
            <person name="Pitluck S."/>
            <person name="Sims D."/>
            <person name="Brettin T."/>
            <person name="Bruce D."/>
            <person name="Han C."/>
            <person name="Schmutz J."/>
            <person name="Larimer F."/>
            <person name="Land M."/>
            <person name="Hauser L."/>
            <person name="Kyrpides N."/>
            <person name="Kim E."/>
            <person name="Magnuson T."/>
            <person name="Richardson P."/>
        </authorList>
    </citation>
    <scope>NUCLEOTIDE SEQUENCE [LARGE SCALE GENOMIC DNA]</scope>
    <source>
        <strain evidence="7 8">JF-5</strain>
    </source>
</reference>
<evidence type="ECO:0000313" key="7">
    <source>
        <dbReference type="EMBL" id="ABQ29466.1"/>
    </source>
</evidence>
<evidence type="ECO:0000256" key="4">
    <source>
        <dbReference type="ARBA" id="ARBA00023136"/>
    </source>
</evidence>
<evidence type="ECO:0000259" key="6">
    <source>
        <dbReference type="Pfam" id="PF06271"/>
    </source>
</evidence>
<keyword evidence="2 5" id="KW-0812">Transmembrane</keyword>
<proteinExistence type="predicted"/>
<dbReference type="RefSeq" id="WP_011941377.1">
    <property type="nucleotide sequence ID" value="NC_009484.1"/>
</dbReference>
<evidence type="ECO:0000313" key="8">
    <source>
        <dbReference type="Proteomes" id="UP000000245"/>
    </source>
</evidence>
<organism evidence="7 8">
    <name type="scientific">Acidiphilium cryptum (strain JF-5)</name>
    <dbReference type="NCBI Taxonomy" id="349163"/>
    <lineage>
        <taxon>Bacteria</taxon>
        <taxon>Pseudomonadati</taxon>
        <taxon>Pseudomonadota</taxon>
        <taxon>Alphaproteobacteria</taxon>
        <taxon>Acetobacterales</taxon>
        <taxon>Acidocellaceae</taxon>
        <taxon>Acidiphilium</taxon>
    </lineage>
</organism>
<name>A5FV34_ACICJ</name>
<dbReference type="Proteomes" id="UP000000245">
    <property type="component" value="Chromosome"/>
</dbReference>
<dbReference type="AlphaFoldDB" id="A5FV34"/>
<protein>
    <submittedName>
        <fullName evidence="7">RDD domain containing protein</fullName>
    </submittedName>
</protein>
<evidence type="ECO:0000256" key="3">
    <source>
        <dbReference type="ARBA" id="ARBA00022989"/>
    </source>
</evidence>
<evidence type="ECO:0000256" key="2">
    <source>
        <dbReference type="ARBA" id="ARBA00022692"/>
    </source>
</evidence>
<feature type="transmembrane region" description="Helical" evidence="5">
    <location>
        <begin position="110"/>
        <end position="136"/>
    </location>
</feature>
<feature type="domain" description="RDD" evidence="6">
    <location>
        <begin position="23"/>
        <end position="149"/>
    </location>
</feature>
<keyword evidence="3 5" id="KW-1133">Transmembrane helix</keyword>
<feature type="transmembrane region" description="Helical" evidence="5">
    <location>
        <begin position="26"/>
        <end position="59"/>
    </location>
</feature>
<dbReference type="EMBL" id="CP000697">
    <property type="protein sequence ID" value="ABQ29466.1"/>
    <property type="molecule type" value="Genomic_DNA"/>
</dbReference>
<gene>
    <name evidence="7" type="ordered locus">Acry_0238</name>
</gene>
<sequence>MSQSLPFDAEAARDAWLTRDVWPRRIIAFLVDMVLLAVLSVAVWWVIVVLGIATFGLGFLLLHFTWAVPPLYYILWLCSSAAATPGQRLLGLTLRQDDTLEASVALRPSFAQALAWTVLLGVSFMLGMVPFLLVLVTRRRRAGHDLLSGLTVVHTSALGRPAAP</sequence>
<dbReference type="GO" id="GO:0016020">
    <property type="term" value="C:membrane"/>
    <property type="evidence" value="ECO:0007669"/>
    <property type="project" value="UniProtKB-SubCell"/>
</dbReference>
<dbReference type="InterPro" id="IPR010432">
    <property type="entry name" value="RDD"/>
</dbReference>
<comment type="subcellular location">
    <subcellularLocation>
        <location evidence="1">Membrane</location>
        <topology evidence="1">Multi-pass membrane protein</topology>
    </subcellularLocation>
</comment>
<evidence type="ECO:0000256" key="1">
    <source>
        <dbReference type="ARBA" id="ARBA00004141"/>
    </source>
</evidence>
<dbReference type="Pfam" id="PF06271">
    <property type="entry name" value="RDD"/>
    <property type="match status" value="1"/>
</dbReference>
<keyword evidence="8" id="KW-1185">Reference proteome</keyword>
<dbReference type="STRING" id="349163.Acry_0238"/>
<dbReference type="KEGG" id="acr:Acry_0238"/>